<evidence type="ECO:0000256" key="2">
    <source>
        <dbReference type="SAM" id="Phobius"/>
    </source>
</evidence>
<protein>
    <submittedName>
        <fullName evidence="3">Uncharacterized protein</fullName>
    </submittedName>
</protein>
<sequence length="59" mass="6472">MDWLKYVVAAIATIAAGWTVKVAISNRSSRSRRTTIVSQKNNRAGGDIVGGDMHKNNRE</sequence>
<feature type="region of interest" description="Disordered" evidence="1">
    <location>
        <begin position="30"/>
        <end position="59"/>
    </location>
</feature>
<organism evidence="3 4">
    <name type="scientific">Paraburkholderia ginsengisoli</name>
    <dbReference type="NCBI Taxonomy" id="311231"/>
    <lineage>
        <taxon>Bacteria</taxon>
        <taxon>Pseudomonadati</taxon>
        <taxon>Pseudomonadota</taxon>
        <taxon>Betaproteobacteria</taxon>
        <taxon>Burkholderiales</taxon>
        <taxon>Burkholderiaceae</taxon>
        <taxon>Paraburkholderia</taxon>
    </lineage>
</organism>
<keyword evidence="2" id="KW-0472">Membrane</keyword>
<name>A0A7T4N0V7_9BURK</name>
<evidence type="ECO:0000313" key="4">
    <source>
        <dbReference type="Proteomes" id="UP000595610"/>
    </source>
</evidence>
<keyword evidence="2" id="KW-0812">Transmembrane</keyword>
<gene>
    <name evidence="3" type="ORF">I6I06_12680</name>
</gene>
<keyword evidence="4" id="KW-1185">Reference proteome</keyword>
<accession>A0A7T4N0V7</accession>
<evidence type="ECO:0000256" key="1">
    <source>
        <dbReference type="SAM" id="MobiDB-lite"/>
    </source>
</evidence>
<evidence type="ECO:0000313" key="3">
    <source>
        <dbReference type="EMBL" id="QQC63159.1"/>
    </source>
</evidence>
<feature type="transmembrane region" description="Helical" evidence="2">
    <location>
        <begin position="6"/>
        <end position="24"/>
    </location>
</feature>
<dbReference type="Proteomes" id="UP000595610">
    <property type="component" value="Chromosome 1"/>
</dbReference>
<keyword evidence="2" id="KW-1133">Transmembrane helix</keyword>
<dbReference type="EMBL" id="CP066075">
    <property type="protein sequence ID" value="QQC63159.1"/>
    <property type="molecule type" value="Genomic_DNA"/>
</dbReference>
<dbReference type="AlphaFoldDB" id="A0A7T4N0V7"/>
<dbReference type="KEGG" id="pgis:I6I06_12680"/>
<proteinExistence type="predicted"/>
<reference evidence="3 4" key="1">
    <citation type="submission" date="2020-12" db="EMBL/GenBank/DDBJ databases">
        <title>FDA dAtabase for Regulatory Grade micrObial Sequences (FDA-ARGOS): Supporting development and validation of Infectious Disease Dx tests.</title>
        <authorList>
            <person name="Nelson B."/>
            <person name="Plummer A."/>
            <person name="Tallon L."/>
            <person name="Sadzewicz L."/>
            <person name="Zhao X."/>
            <person name="Boylan J."/>
            <person name="Ott S."/>
            <person name="Bowen H."/>
            <person name="Vavikolanu K."/>
            <person name="Mehta A."/>
            <person name="Aluvathingal J."/>
            <person name="Nadendla S."/>
            <person name="Myers T."/>
            <person name="Yan Y."/>
            <person name="Sichtig H."/>
        </authorList>
    </citation>
    <scope>NUCLEOTIDE SEQUENCE [LARGE SCALE GENOMIC DNA]</scope>
    <source>
        <strain evidence="3 4">FDAARGOS_1049</strain>
    </source>
</reference>